<evidence type="ECO:0000256" key="1">
    <source>
        <dbReference type="ARBA" id="ARBA00023242"/>
    </source>
</evidence>
<dbReference type="EMBL" id="JAGMUV010000018">
    <property type="protein sequence ID" value="KAH7129090.1"/>
    <property type="molecule type" value="Genomic_DNA"/>
</dbReference>
<feature type="domain" description="Zn(2)-C6 fungal-type" evidence="2">
    <location>
        <begin position="10"/>
        <end position="38"/>
    </location>
</feature>
<gene>
    <name evidence="3" type="ORF">EDB81DRAFT_138860</name>
</gene>
<dbReference type="Pfam" id="PF00172">
    <property type="entry name" value="Zn_clus"/>
    <property type="match status" value="1"/>
</dbReference>
<name>A0A9P9DZ73_9HYPO</name>
<accession>A0A9P9DZ73</accession>
<organism evidence="3 4">
    <name type="scientific">Dactylonectria macrodidyma</name>
    <dbReference type="NCBI Taxonomy" id="307937"/>
    <lineage>
        <taxon>Eukaryota</taxon>
        <taxon>Fungi</taxon>
        <taxon>Dikarya</taxon>
        <taxon>Ascomycota</taxon>
        <taxon>Pezizomycotina</taxon>
        <taxon>Sordariomycetes</taxon>
        <taxon>Hypocreomycetidae</taxon>
        <taxon>Hypocreales</taxon>
        <taxon>Nectriaceae</taxon>
        <taxon>Dactylonectria</taxon>
    </lineage>
</organism>
<dbReference type="Gene3D" id="4.10.240.10">
    <property type="entry name" value="Zn(2)-C6 fungal-type DNA-binding domain"/>
    <property type="match status" value="1"/>
</dbReference>
<dbReference type="InterPro" id="IPR001138">
    <property type="entry name" value="Zn2Cys6_DnaBD"/>
</dbReference>
<dbReference type="GO" id="GO:0000981">
    <property type="term" value="F:DNA-binding transcription factor activity, RNA polymerase II-specific"/>
    <property type="evidence" value="ECO:0007669"/>
    <property type="project" value="InterPro"/>
</dbReference>
<evidence type="ECO:0000313" key="3">
    <source>
        <dbReference type="EMBL" id="KAH7129090.1"/>
    </source>
</evidence>
<dbReference type="Proteomes" id="UP000738349">
    <property type="component" value="Unassembled WGS sequence"/>
</dbReference>
<keyword evidence="1" id="KW-0539">Nucleus</keyword>
<dbReference type="InterPro" id="IPR053175">
    <property type="entry name" value="DHMBA_Reg_Transcription_Factor"/>
</dbReference>
<dbReference type="PROSITE" id="PS50048">
    <property type="entry name" value="ZN2_CY6_FUNGAL_2"/>
    <property type="match status" value="1"/>
</dbReference>
<dbReference type="GO" id="GO:0008270">
    <property type="term" value="F:zinc ion binding"/>
    <property type="evidence" value="ECO:0007669"/>
    <property type="project" value="InterPro"/>
</dbReference>
<dbReference type="PROSITE" id="PS00463">
    <property type="entry name" value="ZN2_CY6_FUNGAL_1"/>
    <property type="match status" value="1"/>
</dbReference>
<dbReference type="SMART" id="SM00066">
    <property type="entry name" value="GAL4"/>
    <property type="match status" value="1"/>
</dbReference>
<dbReference type="AlphaFoldDB" id="A0A9P9DZ73"/>
<comment type="caution">
    <text evidence="3">The sequence shown here is derived from an EMBL/GenBank/DDBJ whole genome shotgun (WGS) entry which is preliminary data.</text>
</comment>
<proteinExistence type="predicted"/>
<protein>
    <recommendedName>
        <fullName evidence="2">Zn(2)-C6 fungal-type domain-containing protein</fullName>
    </recommendedName>
</protein>
<dbReference type="SUPFAM" id="SSF57701">
    <property type="entry name" value="Zn2/Cys6 DNA-binding domain"/>
    <property type="match status" value="1"/>
</dbReference>
<evidence type="ECO:0000259" key="2">
    <source>
        <dbReference type="PROSITE" id="PS50048"/>
    </source>
</evidence>
<dbReference type="InterPro" id="IPR021858">
    <property type="entry name" value="Fun_TF"/>
</dbReference>
<dbReference type="PANTHER" id="PTHR38791">
    <property type="entry name" value="ZN(II)2CYS6 TRANSCRIPTION FACTOR (EUROFUNG)-RELATED-RELATED"/>
    <property type="match status" value="1"/>
</dbReference>
<dbReference type="InterPro" id="IPR036864">
    <property type="entry name" value="Zn2-C6_fun-type_DNA-bd_sf"/>
</dbReference>
<reference evidence="3" key="1">
    <citation type="journal article" date="2021" name="Nat. Commun.">
        <title>Genetic determinants of endophytism in the Arabidopsis root mycobiome.</title>
        <authorList>
            <person name="Mesny F."/>
            <person name="Miyauchi S."/>
            <person name="Thiergart T."/>
            <person name="Pickel B."/>
            <person name="Atanasova L."/>
            <person name="Karlsson M."/>
            <person name="Huettel B."/>
            <person name="Barry K.W."/>
            <person name="Haridas S."/>
            <person name="Chen C."/>
            <person name="Bauer D."/>
            <person name="Andreopoulos W."/>
            <person name="Pangilinan J."/>
            <person name="LaButti K."/>
            <person name="Riley R."/>
            <person name="Lipzen A."/>
            <person name="Clum A."/>
            <person name="Drula E."/>
            <person name="Henrissat B."/>
            <person name="Kohler A."/>
            <person name="Grigoriev I.V."/>
            <person name="Martin F.M."/>
            <person name="Hacquard S."/>
        </authorList>
    </citation>
    <scope>NUCLEOTIDE SEQUENCE</scope>
    <source>
        <strain evidence="3">MPI-CAGE-AT-0147</strain>
    </source>
</reference>
<dbReference type="CDD" id="cd00067">
    <property type="entry name" value="GAL4"/>
    <property type="match status" value="1"/>
</dbReference>
<dbReference type="Pfam" id="PF11951">
    <property type="entry name" value="Fungal_trans_2"/>
    <property type="match status" value="1"/>
</dbReference>
<keyword evidence="4" id="KW-1185">Reference proteome</keyword>
<sequence length="515" mass="57620">MVFSGKPSTACHLCREKRRKCDRIKSGCTQCSRQKIPCPGYRDSSQLRLRDETGVIAHKVQIAKKKRSCSPSTPSAMLSKRSSSGSPLLDAFESQDNVENIFFSPLSLDMLAEPTAITYFMTAFIISSPFEGYLPDLYQTDPLADDAVSSAIRATSFATFALRVGDVSYMKTARSNYAIALAQTNAALASPKAAMLDRTLAAILLLGLFEAIIFQGRQSPESWTAHTLGALELLRMRGKQQFQSKLAQHLFVQTITNIRTSCIQRIVPVPAECLELHNEAMQFLNPDDPALRIGSIIDRAASIRAQAKENPVPELVYQARDLDQDVVALMDNLEPEMRYTIQPKEETPAWAYLGLAYHYPNHRVAKFWSAIRMVRMFVNELIWRAIELGFGHPHPNQSRDEAQCDPQCTCRYLEKLGQLAISNMTEVATGVLASVPDFLEPTDNRGKFCPSARTLIWPLNILLTSPVYSGPMRKYAIFMLHELARDLNLPQAINAAAFQSESEDAEDWLHLYHLA</sequence>
<evidence type="ECO:0000313" key="4">
    <source>
        <dbReference type="Proteomes" id="UP000738349"/>
    </source>
</evidence>
<dbReference type="OrthoDB" id="2991872at2759"/>